<reference evidence="12" key="1">
    <citation type="submission" date="2025-08" db="UniProtKB">
        <authorList>
            <consortium name="RefSeq"/>
        </authorList>
    </citation>
    <scope>IDENTIFICATION</scope>
    <source>
        <tissue evidence="12">Whole organism</tissue>
    </source>
</reference>
<feature type="region of interest" description="Disordered" evidence="9">
    <location>
        <begin position="445"/>
        <end position="513"/>
    </location>
</feature>
<evidence type="ECO:0000256" key="7">
    <source>
        <dbReference type="ARBA" id="ARBA00037948"/>
    </source>
</evidence>
<dbReference type="RefSeq" id="XP_018011550.1">
    <property type="nucleotide sequence ID" value="XM_018156061.2"/>
</dbReference>
<dbReference type="PROSITE" id="PS00028">
    <property type="entry name" value="ZINC_FINGER_C2H2_1"/>
    <property type="match status" value="2"/>
</dbReference>
<dbReference type="Gene3D" id="3.30.160.60">
    <property type="entry name" value="Classic Zinc Finger"/>
    <property type="match status" value="1"/>
</dbReference>
<feature type="region of interest" description="Disordered" evidence="9">
    <location>
        <begin position="291"/>
        <end position="317"/>
    </location>
</feature>
<protein>
    <submittedName>
        <fullName evidence="12">Uncharacterized protein LOC108668808</fullName>
    </submittedName>
</protein>
<dbReference type="SMART" id="SM00355">
    <property type="entry name" value="ZnF_C2H2"/>
    <property type="match status" value="3"/>
</dbReference>
<dbReference type="GO" id="GO:0000978">
    <property type="term" value="F:RNA polymerase II cis-regulatory region sequence-specific DNA binding"/>
    <property type="evidence" value="ECO:0007669"/>
    <property type="project" value="TreeGrafter"/>
</dbReference>
<evidence type="ECO:0000256" key="4">
    <source>
        <dbReference type="ARBA" id="ARBA00022771"/>
    </source>
</evidence>
<evidence type="ECO:0000256" key="6">
    <source>
        <dbReference type="ARBA" id="ARBA00023242"/>
    </source>
</evidence>
<feature type="compositionally biased region" description="Polar residues" evidence="9">
    <location>
        <begin position="222"/>
        <end position="238"/>
    </location>
</feature>
<gene>
    <name evidence="12" type="primary">LOC108668808</name>
</gene>
<feature type="region of interest" description="Disordered" evidence="9">
    <location>
        <begin position="530"/>
        <end position="563"/>
    </location>
</feature>
<keyword evidence="11" id="KW-1185">Reference proteome</keyword>
<dbReference type="PROSITE" id="PS50157">
    <property type="entry name" value="ZINC_FINGER_C2H2_2"/>
    <property type="match status" value="2"/>
</dbReference>
<proteinExistence type="inferred from homology"/>
<organism evidence="11 12">
    <name type="scientific">Hyalella azteca</name>
    <name type="common">Amphipod</name>
    <dbReference type="NCBI Taxonomy" id="294128"/>
    <lineage>
        <taxon>Eukaryota</taxon>
        <taxon>Metazoa</taxon>
        <taxon>Ecdysozoa</taxon>
        <taxon>Arthropoda</taxon>
        <taxon>Crustacea</taxon>
        <taxon>Multicrustacea</taxon>
        <taxon>Malacostraca</taxon>
        <taxon>Eumalacostraca</taxon>
        <taxon>Peracarida</taxon>
        <taxon>Amphipoda</taxon>
        <taxon>Senticaudata</taxon>
        <taxon>Talitrida</taxon>
        <taxon>Talitroidea</taxon>
        <taxon>Hyalellidae</taxon>
        <taxon>Hyalella</taxon>
    </lineage>
</organism>
<evidence type="ECO:0000256" key="2">
    <source>
        <dbReference type="ARBA" id="ARBA00022723"/>
    </source>
</evidence>
<keyword evidence="4 8" id="KW-0863">Zinc-finger</keyword>
<feature type="compositionally biased region" description="Basic and acidic residues" evidence="9">
    <location>
        <begin position="474"/>
        <end position="495"/>
    </location>
</feature>
<accession>A0A8B7ND71</accession>
<evidence type="ECO:0000256" key="5">
    <source>
        <dbReference type="ARBA" id="ARBA00022833"/>
    </source>
</evidence>
<dbReference type="PANTHER" id="PTHR24388">
    <property type="entry name" value="ZINC FINGER PROTEIN"/>
    <property type="match status" value="1"/>
</dbReference>
<feature type="region of interest" description="Disordered" evidence="9">
    <location>
        <begin position="217"/>
        <end position="265"/>
    </location>
</feature>
<keyword evidence="6" id="KW-0539">Nucleus</keyword>
<evidence type="ECO:0000313" key="11">
    <source>
        <dbReference type="Proteomes" id="UP000694843"/>
    </source>
</evidence>
<keyword evidence="2" id="KW-0479">Metal-binding</keyword>
<dbReference type="AlphaFoldDB" id="A0A8B7ND71"/>
<dbReference type="GeneID" id="108668808"/>
<feature type="region of interest" description="Disordered" evidence="9">
    <location>
        <begin position="585"/>
        <end position="624"/>
    </location>
</feature>
<evidence type="ECO:0000256" key="8">
    <source>
        <dbReference type="PROSITE-ProRule" id="PRU00042"/>
    </source>
</evidence>
<evidence type="ECO:0000256" key="1">
    <source>
        <dbReference type="ARBA" id="ARBA00004123"/>
    </source>
</evidence>
<dbReference type="InterPro" id="IPR050527">
    <property type="entry name" value="Snail/Krueppel_Znf"/>
</dbReference>
<dbReference type="SUPFAM" id="SSF57667">
    <property type="entry name" value="beta-beta-alpha zinc fingers"/>
    <property type="match status" value="1"/>
</dbReference>
<dbReference type="PANTHER" id="PTHR24388:SF54">
    <property type="entry name" value="PROTEIN ESCARGOT"/>
    <property type="match status" value="1"/>
</dbReference>
<feature type="domain" description="C2H2-type" evidence="10">
    <location>
        <begin position="771"/>
        <end position="789"/>
    </location>
</feature>
<dbReference type="GO" id="GO:0000981">
    <property type="term" value="F:DNA-binding transcription factor activity, RNA polymerase II-specific"/>
    <property type="evidence" value="ECO:0007669"/>
    <property type="project" value="TreeGrafter"/>
</dbReference>
<dbReference type="Proteomes" id="UP000694843">
    <property type="component" value="Unplaced"/>
</dbReference>
<sequence>MTENMNSAVDQLSSMPMNMEVSQHLSQNTSVSSVSLLSHVPSSLNSQLHNLNNLVSNCSEISFNNMAVTSGVAVPTLASHSNLISYPPPLSCHPNLPNTPLAYQAFIPHPGFVGHPNLNPYTAITSQATSMAPSQQSRLAGLSLLSQPQPHAALLHLTTTSPSVVGHDVSTNTALSHAPNVAHIQNLSNQPQQLQPPQQQVPQNLHHIPSYMQAVQQQQQQPELNCNNNPLLSKTTLSPGYPQPQPLQQPAQLHQQLPQPQQQQHTISNNLSTMNKNTMAPCTATLVPNAAATPINSRSNASVKKKRSTTRAPKGSTSNECFICSNHIDPSSMDSTIKLSINMPYSRAPLLVLLSDVLGYNLAPMSSLHSKVVCRGCYRLLEVVDETQLTQTKNKADIRRRFQLTMNTKGLVYSRIERDRLGKLLCRRCGSAAAAAAARFLASSSIPPRRNRNTNRGKKKLANKNGSEGLNAPKTEEIETPEAGKTDVSERRSSESENSEAESETVTMLEVEPDIHVEDLKSYKCAESKQNLLDDGPSPSVNTPVSCPDKPMPDVGGFGSSVDSDGCDARNGLLSYSSDEASLLEDSCGGKQEDENKDACGNNNESNPNNENDTSNAANDSPNDAIVRIYDNDPAIFAGEERLKVGVMRRESISVDTKYQCNYCAFACSSAVGLKMHVRVGHKPVLVYDTLKHLQNRNPMPYGMQYASMAAHSLENVGSKLRMGVRLQNVASDLASLNEKPFVCLFCDCSYKLQSSLLSHFRDQHSPYKPFQCSLCSQSFRRNIELVRHNIYRCPARAKNAKKSRKW</sequence>
<feature type="domain" description="C2H2-type" evidence="10">
    <location>
        <begin position="742"/>
        <end position="770"/>
    </location>
</feature>
<feature type="compositionally biased region" description="Low complexity" evidence="9">
    <location>
        <begin position="602"/>
        <end position="620"/>
    </location>
</feature>
<dbReference type="OrthoDB" id="3176202at2759"/>
<feature type="compositionally biased region" description="Basic residues" evidence="9">
    <location>
        <begin position="449"/>
        <end position="462"/>
    </location>
</feature>
<evidence type="ECO:0000256" key="9">
    <source>
        <dbReference type="SAM" id="MobiDB-lite"/>
    </source>
</evidence>
<evidence type="ECO:0000259" key="10">
    <source>
        <dbReference type="PROSITE" id="PS50157"/>
    </source>
</evidence>
<name>A0A8B7ND71_HYAAZ</name>
<dbReference type="InterPro" id="IPR013087">
    <property type="entry name" value="Znf_C2H2_type"/>
</dbReference>
<comment type="subcellular location">
    <subcellularLocation>
        <location evidence="1">Nucleus</location>
    </subcellularLocation>
</comment>
<evidence type="ECO:0000256" key="3">
    <source>
        <dbReference type="ARBA" id="ARBA00022737"/>
    </source>
</evidence>
<evidence type="ECO:0000313" key="12">
    <source>
        <dbReference type="RefSeq" id="XP_018011550.1"/>
    </source>
</evidence>
<feature type="compositionally biased region" description="Low complexity" evidence="9">
    <location>
        <begin position="248"/>
        <end position="264"/>
    </location>
</feature>
<dbReference type="GO" id="GO:0008270">
    <property type="term" value="F:zinc ion binding"/>
    <property type="evidence" value="ECO:0007669"/>
    <property type="project" value="UniProtKB-KW"/>
</dbReference>
<keyword evidence="5" id="KW-0862">Zinc</keyword>
<keyword evidence="3" id="KW-0677">Repeat</keyword>
<dbReference type="GO" id="GO:0005634">
    <property type="term" value="C:nucleus"/>
    <property type="evidence" value="ECO:0007669"/>
    <property type="project" value="UniProtKB-SubCell"/>
</dbReference>
<dbReference type="KEGG" id="hazt:108668808"/>
<dbReference type="InterPro" id="IPR036236">
    <property type="entry name" value="Znf_C2H2_sf"/>
</dbReference>
<comment type="similarity">
    <text evidence="7">Belongs to the snail C2H2-type zinc-finger protein family.</text>
</comment>